<evidence type="ECO:0000256" key="4">
    <source>
        <dbReference type="ARBA" id="ARBA00022475"/>
    </source>
</evidence>
<gene>
    <name evidence="9" type="ordered locus">Mvol_0430</name>
</gene>
<evidence type="ECO:0000256" key="1">
    <source>
        <dbReference type="ARBA" id="ARBA00004651"/>
    </source>
</evidence>
<feature type="transmembrane region" description="Helical" evidence="8">
    <location>
        <begin position="68"/>
        <end position="86"/>
    </location>
</feature>
<evidence type="ECO:0000313" key="10">
    <source>
        <dbReference type="Proteomes" id="UP000007722"/>
    </source>
</evidence>
<keyword evidence="10" id="KW-1185">Reference proteome</keyword>
<dbReference type="PANTHER" id="PTHR34979:SF1">
    <property type="entry name" value="INNER MEMBRANE PROTEIN YGAZ"/>
    <property type="match status" value="1"/>
</dbReference>
<keyword evidence="4" id="KW-1003">Cell membrane</keyword>
<dbReference type="InterPro" id="IPR011606">
    <property type="entry name" value="Brnchd-chn_aa_trnsp_permease"/>
</dbReference>
<dbReference type="GO" id="GO:1903785">
    <property type="term" value="P:L-valine transmembrane transport"/>
    <property type="evidence" value="ECO:0007669"/>
    <property type="project" value="TreeGrafter"/>
</dbReference>
<feature type="transmembrane region" description="Helical" evidence="8">
    <location>
        <begin position="202"/>
        <end position="222"/>
    </location>
</feature>
<dbReference type="Proteomes" id="UP000007722">
    <property type="component" value="Chromosome"/>
</dbReference>
<feature type="transmembrane region" description="Helical" evidence="8">
    <location>
        <begin position="229"/>
        <end position="252"/>
    </location>
</feature>
<evidence type="ECO:0000256" key="8">
    <source>
        <dbReference type="SAM" id="Phobius"/>
    </source>
</evidence>
<dbReference type="GO" id="GO:0005886">
    <property type="term" value="C:plasma membrane"/>
    <property type="evidence" value="ECO:0007669"/>
    <property type="project" value="UniProtKB-SubCell"/>
</dbReference>
<evidence type="ECO:0000256" key="3">
    <source>
        <dbReference type="ARBA" id="ARBA00022448"/>
    </source>
</evidence>
<dbReference type="HOGENOM" id="CLU_065777_3_2_2"/>
<dbReference type="AlphaFoldDB" id="D7DSI0"/>
<reference evidence="9 10" key="1">
    <citation type="submission" date="2010-05" db="EMBL/GenBank/DDBJ databases">
        <title>Complete sequence of Methanococcus voltae A3.</title>
        <authorList>
            <consortium name="US DOE Joint Genome Institute"/>
            <person name="Lucas S."/>
            <person name="Copeland A."/>
            <person name="Lapidus A."/>
            <person name="Cheng J.-F."/>
            <person name="Bruce D."/>
            <person name="Goodwin L."/>
            <person name="Pitluck S."/>
            <person name="Lowry S."/>
            <person name="Clum A."/>
            <person name="Land M."/>
            <person name="Hauser L."/>
            <person name="Kyrpides N."/>
            <person name="Mikhailova N."/>
            <person name="Whitman W.B."/>
            <person name="Woyke T."/>
        </authorList>
    </citation>
    <scope>NUCLEOTIDE SEQUENCE [LARGE SCALE GENOMIC DNA]</scope>
    <source>
        <strain evidence="10">ATCC BAA-1334 / A3</strain>
    </source>
</reference>
<evidence type="ECO:0000256" key="6">
    <source>
        <dbReference type="ARBA" id="ARBA00022989"/>
    </source>
</evidence>
<evidence type="ECO:0000313" key="9">
    <source>
        <dbReference type="EMBL" id="ADI36090.1"/>
    </source>
</evidence>
<keyword evidence="6 8" id="KW-1133">Transmembrane helix</keyword>
<dbReference type="EMBL" id="CP002057">
    <property type="protein sequence ID" value="ADI36090.1"/>
    <property type="molecule type" value="Genomic_DNA"/>
</dbReference>
<dbReference type="KEGG" id="mvo:Mvol_0430"/>
<dbReference type="eggNOG" id="arCOG04452">
    <property type="taxonomic scope" value="Archaea"/>
</dbReference>
<keyword evidence="5 8" id="KW-0812">Transmembrane</keyword>
<keyword evidence="3" id="KW-0813">Transport</keyword>
<dbReference type="OrthoDB" id="170360at2157"/>
<dbReference type="Pfam" id="PF03591">
    <property type="entry name" value="AzlC"/>
    <property type="match status" value="1"/>
</dbReference>
<evidence type="ECO:0000256" key="7">
    <source>
        <dbReference type="ARBA" id="ARBA00023136"/>
    </source>
</evidence>
<dbReference type="InParanoid" id="D7DSI0"/>
<comment type="subcellular location">
    <subcellularLocation>
        <location evidence="1">Cell membrane</location>
        <topology evidence="1">Multi-pass membrane protein</topology>
    </subcellularLocation>
</comment>
<dbReference type="STRING" id="456320.Mvol_0430"/>
<evidence type="ECO:0000256" key="5">
    <source>
        <dbReference type="ARBA" id="ARBA00022692"/>
    </source>
</evidence>
<proteinExistence type="inferred from homology"/>
<evidence type="ECO:0000256" key="2">
    <source>
        <dbReference type="ARBA" id="ARBA00010735"/>
    </source>
</evidence>
<dbReference type="PANTHER" id="PTHR34979">
    <property type="entry name" value="INNER MEMBRANE PROTEIN YGAZ"/>
    <property type="match status" value="1"/>
</dbReference>
<organism evidence="9 10">
    <name type="scientific">Methanococcus voltae (strain ATCC BAA-1334 / A3)</name>
    <dbReference type="NCBI Taxonomy" id="456320"/>
    <lineage>
        <taxon>Archaea</taxon>
        <taxon>Methanobacteriati</taxon>
        <taxon>Methanobacteriota</taxon>
        <taxon>Methanomada group</taxon>
        <taxon>Methanococci</taxon>
        <taxon>Methanococcales</taxon>
        <taxon>Methanococcaceae</taxon>
        <taxon>Methanococcus</taxon>
    </lineage>
</organism>
<feature type="transmembrane region" description="Helical" evidence="8">
    <location>
        <begin position="43"/>
        <end position="61"/>
    </location>
</feature>
<name>D7DSI0_METV3</name>
<feature type="transmembrane region" description="Helical" evidence="8">
    <location>
        <begin position="173"/>
        <end position="196"/>
    </location>
</feature>
<comment type="similarity">
    <text evidence="2">Belongs to the AzlC family.</text>
</comment>
<sequence>MSNDKNNNSKKYERYKKYLNIKKYKNSERYKKYQCYFEGFEDAIPISIGYIPIAVAFGILAKSAGIPDYICVLMSLIVFAGASQFIGVNLIALGSSSFEIIITTFILNLRHFLMSSSLSQQIDYNGKSNKILSALSFGITDETFVVASLKNSNVHNDEKDISNSEMNLLNPEYLFMLNFTAFFAWVFGTFLGVYVAEGLPPSIQACLGIALYAMFIGLLIPAAQESKKVLNIIIIALITSSIVNGLNFWVLMSYLSTGWIIIFSTLISALISAYIYPIQKSDE</sequence>
<feature type="transmembrane region" description="Helical" evidence="8">
    <location>
        <begin position="258"/>
        <end position="276"/>
    </location>
</feature>
<accession>D7DSI0</accession>
<keyword evidence="7 8" id="KW-0472">Membrane</keyword>
<protein>
    <submittedName>
        <fullName evidence="9">AzlC family protein</fullName>
    </submittedName>
</protein>